<dbReference type="EMBL" id="LR593887">
    <property type="protein sequence ID" value="VTS06148.1"/>
    <property type="molecule type" value="Genomic_DNA"/>
</dbReference>
<dbReference type="InParanoid" id="A0A6C2YTD8"/>
<reference evidence="1" key="1">
    <citation type="submission" date="2019-04" db="EMBL/GenBank/DDBJ databases">
        <authorList>
            <consortium name="Science for Life Laboratories"/>
        </authorList>
    </citation>
    <scope>NUCLEOTIDE SEQUENCE</scope>
    <source>
        <strain evidence="1">MBLW1</strain>
    </source>
</reference>
<gene>
    <name evidence="1" type="ORF">GMBLW1_48000</name>
</gene>
<accession>A0A6C2YTD8</accession>
<sequence length="153" mass="17294">MRILLIEDDANKAEQIGNFVASILPDREMVVRRAFQSGLREAVLGAYGAILLDMTMPTYEVGPREPGGRERRYAGREILRQLERRSLRTPVIVITQYEQFEENGENVTLSELVSQLRNDYPAIFLGAVFYQASNTSWMDQLKSLLAPLGTKGD</sequence>
<evidence type="ECO:0000313" key="2">
    <source>
        <dbReference type="Proteomes" id="UP000464378"/>
    </source>
</evidence>
<name>A0A6C2YTD8_9BACT</name>
<evidence type="ECO:0000313" key="1">
    <source>
        <dbReference type="EMBL" id="VIP04393.1"/>
    </source>
</evidence>
<keyword evidence="2" id="KW-1185">Reference proteome</keyword>
<dbReference type="SUPFAM" id="SSF52172">
    <property type="entry name" value="CheY-like"/>
    <property type="match status" value="1"/>
</dbReference>
<protein>
    <submittedName>
        <fullName evidence="1">Response regulator receiver protein</fullName>
    </submittedName>
</protein>
<dbReference type="AlphaFoldDB" id="A0A6C2YTD8"/>
<dbReference type="InterPro" id="IPR011006">
    <property type="entry name" value="CheY-like_superfamily"/>
</dbReference>
<organism evidence="1">
    <name type="scientific">Tuwongella immobilis</name>
    <dbReference type="NCBI Taxonomy" id="692036"/>
    <lineage>
        <taxon>Bacteria</taxon>
        <taxon>Pseudomonadati</taxon>
        <taxon>Planctomycetota</taxon>
        <taxon>Planctomycetia</taxon>
        <taxon>Gemmatales</taxon>
        <taxon>Gemmataceae</taxon>
        <taxon>Tuwongella</taxon>
    </lineage>
</organism>
<dbReference type="KEGG" id="tim:GMBLW1_48000"/>
<dbReference type="Gene3D" id="3.40.50.2300">
    <property type="match status" value="1"/>
</dbReference>
<proteinExistence type="predicted"/>
<dbReference type="Proteomes" id="UP000464378">
    <property type="component" value="Chromosome"/>
</dbReference>
<dbReference type="RefSeq" id="WP_162659481.1">
    <property type="nucleotide sequence ID" value="NZ_LR593887.1"/>
</dbReference>
<dbReference type="EMBL" id="LR586016">
    <property type="protein sequence ID" value="VIP04393.1"/>
    <property type="molecule type" value="Genomic_DNA"/>
</dbReference>